<evidence type="ECO:0000256" key="1">
    <source>
        <dbReference type="SAM" id="SignalP"/>
    </source>
</evidence>
<evidence type="ECO:0000313" key="2">
    <source>
        <dbReference type="EMBL" id="MFK2855025.1"/>
    </source>
</evidence>
<reference evidence="2 3" key="1">
    <citation type="submission" date="2020-10" db="EMBL/GenBank/DDBJ databases">
        <title>Phylogeny of dyella-like bacteria.</title>
        <authorList>
            <person name="Fu J."/>
        </authorList>
    </citation>
    <scope>NUCLEOTIDE SEQUENCE [LARGE SCALE GENOMIC DNA]</scope>
    <source>
        <strain evidence="2 3">DHG40</strain>
    </source>
</reference>
<name>A0ABW8IJV4_9GAMM</name>
<dbReference type="RefSeq" id="WP_380010616.1">
    <property type="nucleotide sequence ID" value="NZ_JADIKI010000022.1"/>
</dbReference>
<organism evidence="2 3">
    <name type="scientific">Dyella humi</name>
    <dbReference type="NCBI Taxonomy" id="1770547"/>
    <lineage>
        <taxon>Bacteria</taxon>
        <taxon>Pseudomonadati</taxon>
        <taxon>Pseudomonadota</taxon>
        <taxon>Gammaproteobacteria</taxon>
        <taxon>Lysobacterales</taxon>
        <taxon>Rhodanobacteraceae</taxon>
        <taxon>Dyella</taxon>
    </lineage>
</organism>
<feature type="signal peptide" evidence="1">
    <location>
        <begin position="1"/>
        <end position="18"/>
    </location>
</feature>
<proteinExistence type="predicted"/>
<dbReference type="EMBL" id="JADIKI010000022">
    <property type="protein sequence ID" value="MFK2855025.1"/>
    <property type="molecule type" value="Genomic_DNA"/>
</dbReference>
<gene>
    <name evidence="2" type="ORF">ISP18_10530</name>
</gene>
<feature type="chain" id="PRO_5046953243" evidence="1">
    <location>
        <begin position="19"/>
        <end position="95"/>
    </location>
</feature>
<accession>A0ABW8IJV4</accession>
<keyword evidence="1" id="KW-0732">Signal</keyword>
<evidence type="ECO:0000313" key="3">
    <source>
        <dbReference type="Proteomes" id="UP001620409"/>
    </source>
</evidence>
<dbReference type="Proteomes" id="UP001620409">
    <property type="component" value="Unassembled WGS sequence"/>
</dbReference>
<sequence>MRRYVFFALLLVSVTAHAMASLRVGDKVLSIGDSAARVQELLGPPAVRNYLHKQDGSLANDQVSRAEQWQYVQDGKTVIITIVDGKATDFETQPN</sequence>
<protein>
    <submittedName>
        <fullName evidence="2">DUF2845 domain-containing protein</fullName>
    </submittedName>
</protein>
<keyword evidence="3" id="KW-1185">Reference proteome</keyword>
<comment type="caution">
    <text evidence="2">The sequence shown here is derived from an EMBL/GenBank/DDBJ whole genome shotgun (WGS) entry which is preliminary data.</text>
</comment>